<evidence type="ECO:0000313" key="2">
    <source>
        <dbReference type="Proteomes" id="UP000614721"/>
    </source>
</evidence>
<sequence>MKKDELVINEIYKELFKDNLKEYSEWLNRQDQESHHETTFSQVNKIFVNLSEKEKQSVIDMMKIVMTDTASTIFGMLDGTHFVNNIDEDFQLIYDNEEIQGDLQDSFLALVEDNNDII</sequence>
<protein>
    <recommendedName>
        <fullName evidence="3">Transposase</fullName>
    </recommendedName>
</protein>
<evidence type="ECO:0008006" key="3">
    <source>
        <dbReference type="Google" id="ProtNLM"/>
    </source>
</evidence>
<gene>
    <name evidence="1" type="ORF">I4902_11660</name>
</gene>
<evidence type="ECO:0000313" key="1">
    <source>
        <dbReference type="EMBL" id="MBG2879928.1"/>
    </source>
</evidence>
<comment type="caution">
    <text evidence="1">The sequence shown here is derived from an EMBL/GenBank/DDBJ whole genome shotgun (WGS) entry which is preliminary data.</text>
</comment>
<dbReference type="Proteomes" id="UP000614721">
    <property type="component" value="Unassembled WGS sequence"/>
</dbReference>
<dbReference type="RefSeq" id="WP_196568485.1">
    <property type="nucleotide sequence ID" value="NZ_JADRYY010000031.1"/>
</dbReference>
<dbReference type="EMBL" id="JADSJP010000018">
    <property type="protein sequence ID" value="MBG2879928.1"/>
    <property type="molecule type" value="Genomic_DNA"/>
</dbReference>
<accession>A0ABS0IV76</accession>
<reference evidence="1 2" key="1">
    <citation type="submission" date="2020-11" db="EMBL/GenBank/DDBJ databases">
        <title>Enhanced detection system for hospital associated transmission using whole genome sequencing surveillance.</title>
        <authorList>
            <person name="Harrison L.H."/>
            <person name="Van Tyne D."/>
            <person name="Marsh J.W."/>
            <person name="Griffith M.P."/>
            <person name="Snyder D.J."/>
            <person name="Cooper V.S."/>
            <person name="Mustapha M."/>
        </authorList>
    </citation>
    <scope>NUCLEOTIDE SEQUENCE [LARGE SCALE GENOMIC DNA]</scope>
    <source>
        <strain evidence="1 2">PR00075</strain>
    </source>
</reference>
<organism evidence="1 2">
    <name type="scientific">Proteus alimentorum</name>
    <dbReference type="NCBI Taxonomy" id="1973495"/>
    <lineage>
        <taxon>Bacteria</taxon>
        <taxon>Pseudomonadati</taxon>
        <taxon>Pseudomonadota</taxon>
        <taxon>Gammaproteobacteria</taxon>
        <taxon>Enterobacterales</taxon>
        <taxon>Morganellaceae</taxon>
        <taxon>Proteus</taxon>
    </lineage>
</organism>
<proteinExistence type="predicted"/>
<name>A0ABS0IV76_9GAMM</name>
<keyword evidence="2" id="KW-1185">Reference proteome</keyword>